<evidence type="ECO:0000256" key="4">
    <source>
        <dbReference type="SAM" id="MobiDB-lite"/>
    </source>
</evidence>
<feature type="coiled-coil region" evidence="3">
    <location>
        <begin position="86"/>
        <end position="174"/>
    </location>
</feature>
<dbReference type="Proteomes" id="UP001212997">
    <property type="component" value="Unassembled WGS sequence"/>
</dbReference>
<organism evidence="5 6">
    <name type="scientific">Meripilus lineatus</name>
    <dbReference type="NCBI Taxonomy" id="2056292"/>
    <lineage>
        <taxon>Eukaryota</taxon>
        <taxon>Fungi</taxon>
        <taxon>Dikarya</taxon>
        <taxon>Basidiomycota</taxon>
        <taxon>Agaricomycotina</taxon>
        <taxon>Agaricomycetes</taxon>
        <taxon>Polyporales</taxon>
        <taxon>Meripilaceae</taxon>
        <taxon>Meripilus</taxon>
    </lineage>
</organism>
<gene>
    <name evidence="5" type="ORF">NLI96_g3162</name>
</gene>
<reference evidence="5" key="1">
    <citation type="submission" date="2022-07" db="EMBL/GenBank/DDBJ databases">
        <title>Genome Sequence of Physisporinus lineatus.</title>
        <authorList>
            <person name="Buettner E."/>
        </authorList>
    </citation>
    <scope>NUCLEOTIDE SEQUENCE</scope>
    <source>
        <strain evidence="5">VT162</strain>
    </source>
</reference>
<protein>
    <submittedName>
        <fullName evidence="5">Uncharacterized protein</fullName>
    </submittedName>
</protein>
<dbReference type="EMBL" id="JANAWD010000077">
    <property type="protein sequence ID" value="KAJ3488003.1"/>
    <property type="molecule type" value="Genomic_DNA"/>
</dbReference>
<proteinExistence type="predicted"/>
<evidence type="ECO:0000313" key="5">
    <source>
        <dbReference type="EMBL" id="KAJ3488003.1"/>
    </source>
</evidence>
<feature type="compositionally biased region" description="Basic and acidic residues" evidence="4">
    <location>
        <begin position="225"/>
        <end position="249"/>
    </location>
</feature>
<comment type="subcellular location">
    <subcellularLocation>
        <location evidence="1">Nucleus</location>
    </subcellularLocation>
</comment>
<evidence type="ECO:0000256" key="1">
    <source>
        <dbReference type="ARBA" id="ARBA00004123"/>
    </source>
</evidence>
<evidence type="ECO:0000256" key="2">
    <source>
        <dbReference type="ARBA" id="ARBA00023242"/>
    </source>
</evidence>
<feature type="region of interest" description="Disordered" evidence="4">
    <location>
        <begin position="205"/>
        <end position="353"/>
    </location>
</feature>
<dbReference type="GO" id="GO:0006397">
    <property type="term" value="P:mRNA processing"/>
    <property type="evidence" value="ECO:0007669"/>
    <property type="project" value="InterPro"/>
</dbReference>
<sequence length="353" mass="39572">MAATSQQAFMASQMSVQQEDTIIHTRITNDEKALRRVTKKFHNYASVAYNPVVPPSVATSVDDARDAFLVELASFHLSLKKSLMVCEAEARQVEEYQRERERITNEHTRLRDEIESLKTELEQAQIQRRRKQEYDGIAEKVNTLPSRDELEQSIRSLENDMAAIRAEHEDQTRTVQAQKTRLDMIISDIAELRTMGKQDIAELSQEISPSTQDVAGIDSADVEMSDVRTREESGELKEEKEEGALKEKGEDEDGTPAPKASAHLNPVARSFLPHVTDSRTSTPLLHSTSLSTPAPPTPLLSTKEEGEDDDDDIEMGELAEDPIDTKNKKRNKEDLEEGEASDLSSELSDPPDD</sequence>
<comment type="caution">
    <text evidence="5">The sequence shown here is derived from an EMBL/GenBank/DDBJ whole genome shotgun (WGS) entry which is preliminary data.</text>
</comment>
<feature type="compositionally biased region" description="Acidic residues" evidence="4">
    <location>
        <begin position="305"/>
        <end position="322"/>
    </location>
</feature>
<feature type="compositionally biased region" description="Low complexity" evidence="4">
    <location>
        <begin position="280"/>
        <end position="292"/>
    </location>
</feature>
<dbReference type="GO" id="GO:0000445">
    <property type="term" value="C:THO complex part of transcription export complex"/>
    <property type="evidence" value="ECO:0007669"/>
    <property type="project" value="InterPro"/>
</dbReference>
<keyword evidence="3" id="KW-0175">Coiled coil</keyword>
<name>A0AAD5V6Y9_9APHY</name>
<dbReference type="InterPro" id="IPR008501">
    <property type="entry name" value="THOC7/Mft1"/>
</dbReference>
<accession>A0AAD5V6Y9</accession>
<evidence type="ECO:0000313" key="6">
    <source>
        <dbReference type="Proteomes" id="UP001212997"/>
    </source>
</evidence>
<keyword evidence="6" id="KW-1185">Reference proteome</keyword>
<keyword evidence="2" id="KW-0539">Nucleus</keyword>
<evidence type="ECO:0000256" key="3">
    <source>
        <dbReference type="SAM" id="Coils"/>
    </source>
</evidence>
<dbReference type="AlphaFoldDB" id="A0AAD5V6Y9"/>
<feature type="compositionally biased region" description="Low complexity" evidence="4">
    <location>
        <begin position="341"/>
        <end position="353"/>
    </location>
</feature>
<dbReference type="Pfam" id="PF05615">
    <property type="entry name" value="THOC7"/>
    <property type="match status" value="1"/>
</dbReference>